<dbReference type="AlphaFoldDB" id="A0A9R1V3B3"/>
<protein>
    <submittedName>
        <fullName evidence="1">Uncharacterized protein</fullName>
    </submittedName>
</protein>
<evidence type="ECO:0000313" key="2">
    <source>
        <dbReference type="Proteomes" id="UP000235145"/>
    </source>
</evidence>
<accession>A0A9R1V3B3</accession>
<comment type="caution">
    <text evidence="1">The sequence shown here is derived from an EMBL/GenBank/DDBJ whole genome shotgun (WGS) entry which is preliminary data.</text>
</comment>
<keyword evidence="2" id="KW-1185">Reference proteome</keyword>
<organism evidence="1 2">
    <name type="scientific">Lactuca sativa</name>
    <name type="common">Garden lettuce</name>
    <dbReference type="NCBI Taxonomy" id="4236"/>
    <lineage>
        <taxon>Eukaryota</taxon>
        <taxon>Viridiplantae</taxon>
        <taxon>Streptophyta</taxon>
        <taxon>Embryophyta</taxon>
        <taxon>Tracheophyta</taxon>
        <taxon>Spermatophyta</taxon>
        <taxon>Magnoliopsida</taxon>
        <taxon>eudicotyledons</taxon>
        <taxon>Gunneridae</taxon>
        <taxon>Pentapetalae</taxon>
        <taxon>asterids</taxon>
        <taxon>campanulids</taxon>
        <taxon>Asterales</taxon>
        <taxon>Asteraceae</taxon>
        <taxon>Cichorioideae</taxon>
        <taxon>Cichorieae</taxon>
        <taxon>Lactucinae</taxon>
        <taxon>Lactuca</taxon>
    </lineage>
</organism>
<sequence>MSPDDNGPPFLQLYIVDTDHDFSNMLNVFHDPLKAPLDQHIVATLMEELTIHNAYVRTFKTTKEIVVAGQLESYDVYDAPLPGTLGCIVCGDDSVTSKYDIVVYSIS</sequence>
<gene>
    <name evidence="1" type="ORF">LSAT_V11C600342150</name>
</gene>
<proteinExistence type="predicted"/>
<name>A0A9R1V3B3_LACSA</name>
<dbReference type="EMBL" id="NBSK02000006">
    <property type="protein sequence ID" value="KAJ0198950.1"/>
    <property type="molecule type" value="Genomic_DNA"/>
</dbReference>
<reference evidence="1 2" key="1">
    <citation type="journal article" date="2017" name="Nat. Commun.">
        <title>Genome assembly with in vitro proximity ligation data and whole-genome triplication in lettuce.</title>
        <authorList>
            <person name="Reyes-Chin-Wo S."/>
            <person name="Wang Z."/>
            <person name="Yang X."/>
            <person name="Kozik A."/>
            <person name="Arikit S."/>
            <person name="Song C."/>
            <person name="Xia L."/>
            <person name="Froenicke L."/>
            <person name="Lavelle D.O."/>
            <person name="Truco M.J."/>
            <person name="Xia R."/>
            <person name="Zhu S."/>
            <person name="Xu C."/>
            <person name="Xu H."/>
            <person name="Xu X."/>
            <person name="Cox K."/>
            <person name="Korf I."/>
            <person name="Meyers B.C."/>
            <person name="Michelmore R.W."/>
        </authorList>
    </citation>
    <scope>NUCLEOTIDE SEQUENCE [LARGE SCALE GENOMIC DNA]</scope>
    <source>
        <strain evidence="2">cv. Salinas</strain>
        <tissue evidence="1">Seedlings</tissue>
    </source>
</reference>
<evidence type="ECO:0000313" key="1">
    <source>
        <dbReference type="EMBL" id="KAJ0198950.1"/>
    </source>
</evidence>
<dbReference type="Proteomes" id="UP000235145">
    <property type="component" value="Unassembled WGS sequence"/>
</dbReference>